<dbReference type="CDD" id="cd09603">
    <property type="entry name" value="M1_APN_like"/>
    <property type="match status" value="1"/>
</dbReference>
<dbReference type="GO" id="GO:0004177">
    <property type="term" value="F:aminopeptidase activity"/>
    <property type="evidence" value="ECO:0007669"/>
    <property type="project" value="UniProtKB-KW"/>
</dbReference>
<dbReference type="Pfam" id="PF17900">
    <property type="entry name" value="Peptidase_M1_N"/>
    <property type="match status" value="1"/>
</dbReference>
<evidence type="ECO:0000256" key="10">
    <source>
        <dbReference type="ARBA" id="ARBA00022833"/>
    </source>
</evidence>
<gene>
    <name evidence="14" type="ORF">ACFPIB_00215</name>
</gene>
<dbReference type="Gene3D" id="1.25.10.10">
    <property type="entry name" value="Leucine-rich Repeat Variant"/>
    <property type="match status" value="1"/>
</dbReference>
<dbReference type="PANTHER" id="PTHR11533">
    <property type="entry name" value="PROTEASE M1 ZINC METALLOPROTEASE"/>
    <property type="match status" value="1"/>
</dbReference>
<keyword evidence="6 14" id="KW-0031">Aminopeptidase</keyword>
<evidence type="ECO:0000256" key="7">
    <source>
        <dbReference type="ARBA" id="ARBA00022670"/>
    </source>
</evidence>
<feature type="domain" description="Peptidase M1 membrane alanine aminopeptidase" evidence="12">
    <location>
        <begin position="294"/>
        <end position="499"/>
    </location>
</feature>
<dbReference type="Gene3D" id="2.60.40.1730">
    <property type="entry name" value="tricorn interacting facor f3 domain"/>
    <property type="match status" value="1"/>
</dbReference>
<evidence type="ECO:0000256" key="3">
    <source>
        <dbReference type="ARBA" id="ARBA00010136"/>
    </source>
</evidence>
<comment type="cofactor">
    <cofactor evidence="2">
        <name>Zn(2+)</name>
        <dbReference type="ChEBI" id="CHEBI:29105"/>
    </cofactor>
</comment>
<dbReference type="InterPro" id="IPR027268">
    <property type="entry name" value="Peptidase_M4/M1_CTD_sf"/>
</dbReference>
<dbReference type="Proteomes" id="UP001596161">
    <property type="component" value="Unassembled WGS sequence"/>
</dbReference>
<evidence type="ECO:0000313" key="15">
    <source>
        <dbReference type="Proteomes" id="UP001596161"/>
    </source>
</evidence>
<keyword evidence="8" id="KW-0479">Metal-binding</keyword>
<evidence type="ECO:0000313" key="14">
    <source>
        <dbReference type="EMBL" id="MFC5269013.1"/>
    </source>
</evidence>
<keyword evidence="11" id="KW-0482">Metalloprotease</keyword>
<dbReference type="PRINTS" id="PR00756">
    <property type="entry name" value="ALADIPTASE"/>
</dbReference>
<reference evidence="15" key="1">
    <citation type="journal article" date="2019" name="Int. J. Syst. Evol. Microbiol.">
        <title>The Global Catalogue of Microorganisms (GCM) 10K type strain sequencing project: providing services to taxonomists for standard genome sequencing and annotation.</title>
        <authorList>
            <consortium name="The Broad Institute Genomics Platform"/>
            <consortium name="The Broad Institute Genome Sequencing Center for Infectious Disease"/>
            <person name="Wu L."/>
            <person name="Ma J."/>
        </authorList>
    </citation>
    <scope>NUCLEOTIDE SEQUENCE [LARGE SCALE GENOMIC DNA]</scope>
    <source>
        <strain evidence="15">KACC 12602</strain>
    </source>
</reference>
<evidence type="ECO:0000256" key="1">
    <source>
        <dbReference type="ARBA" id="ARBA00000098"/>
    </source>
</evidence>
<evidence type="ECO:0000256" key="8">
    <source>
        <dbReference type="ARBA" id="ARBA00022723"/>
    </source>
</evidence>
<dbReference type="InterPro" id="IPR045357">
    <property type="entry name" value="Aminopeptidase_N-like_N"/>
</dbReference>
<evidence type="ECO:0000256" key="5">
    <source>
        <dbReference type="ARBA" id="ARBA00015611"/>
    </source>
</evidence>
<feature type="domain" description="Aminopeptidase N-like N-terminal" evidence="13">
    <location>
        <begin position="69"/>
        <end position="256"/>
    </location>
</feature>
<comment type="catalytic activity">
    <reaction evidence="1">
        <text>Release of an N-terminal amino acid, Xaa-|-Yaa- from a peptide, amide or arylamide. Xaa is preferably Ala, but may be most amino acids including Pro (slow action). When a terminal hydrophobic residue is followed by a prolyl residue, the two may be released as an intact Xaa-Pro dipeptide.</text>
        <dbReference type="EC" id="3.4.11.2"/>
    </reaction>
</comment>
<evidence type="ECO:0000256" key="11">
    <source>
        <dbReference type="ARBA" id="ARBA00023049"/>
    </source>
</evidence>
<dbReference type="InterPro" id="IPR050344">
    <property type="entry name" value="Peptidase_M1_aminopeptidases"/>
</dbReference>
<dbReference type="SUPFAM" id="SSF55486">
    <property type="entry name" value="Metalloproteases ('zincins'), catalytic domain"/>
    <property type="match status" value="1"/>
</dbReference>
<keyword evidence="10" id="KW-0862">Zinc</keyword>
<dbReference type="InterPro" id="IPR001930">
    <property type="entry name" value="Peptidase_M1"/>
</dbReference>
<dbReference type="Gene3D" id="1.10.390.10">
    <property type="entry name" value="Neutral Protease Domain 2"/>
    <property type="match status" value="1"/>
</dbReference>
<evidence type="ECO:0000256" key="6">
    <source>
        <dbReference type="ARBA" id="ARBA00022438"/>
    </source>
</evidence>
<name>A0ABW0E7A6_9BACT</name>
<sequence length="864" mass="98635">MNFKAFAVISFAVANGMLLGCKTAETGKTTSNASLGVETTSVKNKTIPEWVPKPAPYHAAETILTDLVHTKLRVSFDWQKQHLIGEATLTCKPYFYPQNTLILDAKGFEIKSVELEETAEPLKYTYDGKKLTINLDKTYNRTQEYKVLINYIAKPNELEAGGSAAITSDKGLYFINPLGEDKDKPRQIWTQGETEASSAWFPTIDAPNQKMTQEIYITIEDNFKTLSNGSLIYSRQRPNGMRTDYWKQELPHAPYLTMIAIGEFAVVKESWKNKDVTYYVEPKYKNSAKGIFGNTPEMLSFFSQKLGVDYPWDKYAQVIVRDYVSGAMENTSASLFGEFVQLSNRELLDHSMDEIIAHELFHQWFGDLVTSESWSNLPLNESFATYGEYLWFEHKLGRDDADLGLNSDLNNYLSEAQRKQVPLIRYHYNNHEDMFDRHSYQKGGRVLHMLRNYVGDEAFFVALKKYLTDNKFKTAEIANLRLAFEEVTGQDLMWFFDQWFMKPGHPELQVDQQYENGKLTVRVFQRQDSVYAPLYKLPVRIAVWENGKKNEYPVTISGFRSEFEFPAAAKPELVVFDPDAQLLATIQHEKSEDELIYQYHNAPRFQHKFQALNLLLDKVNEPKVAAVFQDALKAKFWKIRSTAVFAFNATRFMATANGKDATGKIKFNDPQFEPVRKSIRQIAESDPKTSVRADAIATLASLHDPQYADVFTKALTDSSYAVAAAGLDALVSQENAKDLLPKVKHLQETENAEVASALGSFYAGHGDATQFPWFEKQLKQQTGNDLSNFLPVFATYLLKLPATEKNKGIKLLEDFARNHENFRTRLGAYRALQILADDPAVQQMIRNIKENEKDNRLKLIYGEM</sequence>
<dbReference type="EC" id="3.4.11.2" evidence="4"/>
<evidence type="ECO:0000256" key="9">
    <source>
        <dbReference type="ARBA" id="ARBA00022801"/>
    </source>
</evidence>
<dbReference type="SUPFAM" id="SSF48371">
    <property type="entry name" value="ARM repeat"/>
    <property type="match status" value="1"/>
</dbReference>
<dbReference type="InterPro" id="IPR016024">
    <property type="entry name" value="ARM-type_fold"/>
</dbReference>
<dbReference type="InterPro" id="IPR011989">
    <property type="entry name" value="ARM-like"/>
</dbReference>
<dbReference type="PROSITE" id="PS51257">
    <property type="entry name" value="PROKAR_LIPOPROTEIN"/>
    <property type="match status" value="1"/>
</dbReference>
<keyword evidence="7" id="KW-0645">Protease</keyword>
<evidence type="ECO:0000259" key="12">
    <source>
        <dbReference type="Pfam" id="PF01433"/>
    </source>
</evidence>
<protein>
    <recommendedName>
        <fullName evidence="5">Aminopeptidase N</fullName>
        <ecNumber evidence="4">3.4.11.2</ecNumber>
    </recommendedName>
</protein>
<accession>A0ABW0E7A6</accession>
<dbReference type="RefSeq" id="WP_378015412.1">
    <property type="nucleotide sequence ID" value="NZ_JBHSKT010000001.1"/>
</dbReference>
<comment type="caution">
    <text evidence="14">The sequence shown here is derived from an EMBL/GenBank/DDBJ whole genome shotgun (WGS) entry which is preliminary data.</text>
</comment>
<evidence type="ECO:0000256" key="2">
    <source>
        <dbReference type="ARBA" id="ARBA00001947"/>
    </source>
</evidence>
<proteinExistence type="inferred from homology"/>
<evidence type="ECO:0000259" key="13">
    <source>
        <dbReference type="Pfam" id="PF17900"/>
    </source>
</evidence>
<organism evidence="14 15">
    <name type="scientific">Adhaeribacter terreus</name>
    <dbReference type="NCBI Taxonomy" id="529703"/>
    <lineage>
        <taxon>Bacteria</taxon>
        <taxon>Pseudomonadati</taxon>
        <taxon>Bacteroidota</taxon>
        <taxon>Cytophagia</taxon>
        <taxon>Cytophagales</taxon>
        <taxon>Hymenobacteraceae</taxon>
        <taxon>Adhaeribacter</taxon>
    </lineage>
</organism>
<dbReference type="InterPro" id="IPR042097">
    <property type="entry name" value="Aminopeptidase_N-like_N_sf"/>
</dbReference>
<evidence type="ECO:0000256" key="4">
    <source>
        <dbReference type="ARBA" id="ARBA00012564"/>
    </source>
</evidence>
<comment type="similarity">
    <text evidence="3">Belongs to the peptidase M1 family.</text>
</comment>
<dbReference type="PANTHER" id="PTHR11533:SF174">
    <property type="entry name" value="PUROMYCIN-SENSITIVE AMINOPEPTIDASE-RELATED"/>
    <property type="match status" value="1"/>
</dbReference>
<dbReference type="SUPFAM" id="SSF63737">
    <property type="entry name" value="Leukotriene A4 hydrolase N-terminal domain"/>
    <property type="match status" value="1"/>
</dbReference>
<keyword evidence="9" id="KW-0378">Hydrolase</keyword>
<keyword evidence="15" id="KW-1185">Reference proteome</keyword>
<dbReference type="EMBL" id="JBHSKT010000001">
    <property type="protein sequence ID" value="MFC5269013.1"/>
    <property type="molecule type" value="Genomic_DNA"/>
</dbReference>
<dbReference type="InterPro" id="IPR014782">
    <property type="entry name" value="Peptidase_M1_dom"/>
</dbReference>
<dbReference type="Pfam" id="PF01433">
    <property type="entry name" value="Peptidase_M1"/>
    <property type="match status" value="1"/>
</dbReference>